<keyword evidence="4" id="KW-1005">Bacterial flagellum biogenesis</keyword>
<organism evidence="11 12">
    <name type="scientific">Pseudomonas aeruginosa (strain UCBPP-PA14)</name>
    <dbReference type="NCBI Taxonomy" id="208963"/>
    <lineage>
        <taxon>Bacteria</taxon>
        <taxon>Pseudomonadati</taxon>
        <taxon>Pseudomonadota</taxon>
        <taxon>Gammaproteobacteria</taxon>
        <taxon>Pseudomonadales</taxon>
        <taxon>Pseudomonadaceae</taxon>
        <taxon>Pseudomonas</taxon>
    </lineage>
</organism>
<keyword evidence="3" id="KW-0678">Repressor</keyword>
<dbReference type="InterPro" id="IPR035890">
    <property type="entry name" value="Anti-sigma-28_factor_FlgM_sf"/>
</dbReference>
<dbReference type="KEGG" id="pau:PA14_20730"/>
<protein>
    <recommendedName>
        <fullName evidence="2">Negative regulator of flagellin synthesis</fullName>
    </recommendedName>
    <alternativeName>
        <fullName evidence="8">Anti-sigma-28 factor</fullName>
    </alternativeName>
</protein>
<evidence type="ECO:0000256" key="5">
    <source>
        <dbReference type="ARBA" id="ARBA00023015"/>
    </source>
</evidence>
<evidence type="ECO:0000259" key="10">
    <source>
        <dbReference type="Pfam" id="PF04316"/>
    </source>
</evidence>
<keyword evidence="11" id="KW-0969">Cilium</keyword>
<dbReference type="RefSeq" id="WP_003091732.1">
    <property type="nucleotide sequence ID" value="NC_008463.1"/>
</dbReference>
<dbReference type="AlphaFoldDB" id="A0A0H2ZE25"/>
<evidence type="ECO:0000256" key="8">
    <source>
        <dbReference type="ARBA" id="ARBA00030117"/>
    </source>
</evidence>
<evidence type="ECO:0000256" key="2">
    <source>
        <dbReference type="ARBA" id="ARBA00017823"/>
    </source>
</evidence>
<gene>
    <name evidence="11" type="primary">flgM</name>
    <name evidence="11" type="ordered locus">PA14_20730</name>
</gene>
<dbReference type="InterPro" id="IPR031316">
    <property type="entry name" value="FlgM_C"/>
</dbReference>
<dbReference type="EMBL" id="CP000438">
    <property type="protein sequence ID" value="ABJ12602.1"/>
    <property type="molecule type" value="Genomic_DNA"/>
</dbReference>
<evidence type="ECO:0000256" key="3">
    <source>
        <dbReference type="ARBA" id="ARBA00022491"/>
    </source>
</evidence>
<dbReference type="InterPro" id="IPR007412">
    <property type="entry name" value="FlgM"/>
</dbReference>
<evidence type="ECO:0000256" key="4">
    <source>
        <dbReference type="ARBA" id="ARBA00022795"/>
    </source>
</evidence>
<dbReference type="HOGENOM" id="CLU_149304_0_2_6"/>
<evidence type="ECO:0000313" key="12">
    <source>
        <dbReference type="Proteomes" id="UP000000653"/>
    </source>
</evidence>
<evidence type="ECO:0000313" key="11">
    <source>
        <dbReference type="EMBL" id="ABJ12602.1"/>
    </source>
</evidence>
<dbReference type="BioCyc" id="PAER208963:G1G74-1710-MONOMER"/>
<dbReference type="Pfam" id="PF04316">
    <property type="entry name" value="FlgM"/>
    <property type="match status" value="1"/>
</dbReference>
<comment type="similarity">
    <text evidence="1">Belongs to the FlgM family.</text>
</comment>
<keyword evidence="6" id="KW-0804">Transcription</keyword>
<reference evidence="11 12" key="1">
    <citation type="journal article" date="2006" name="Genome Biol.">
        <title>Genomic analysis reveals that Pseudomonas aeruginosa virulence is combinatorial.</title>
        <authorList>
            <person name="Lee D.G."/>
            <person name="Urbach J.M."/>
            <person name="Wu G."/>
            <person name="Liberati N.T."/>
            <person name="Feinbaum R.L."/>
            <person name="Miyata S."/>
            <person name="Diggins L.T."/>
            <person name="He J."/>
            <person name="Saucier M."/>
            <person name="Deziel E."/>
            <person name="Friedman L."/>
            <person name="Li L."/>
            <person name="Grills G."/>
            <person name="Montgomery K."/>
            <person name="Kucherlapati R."/>
            <person name="Rahme L.G."/>
            <person name="Ausubel F.M."/>
        </authorList>
    </citation>
    <scope>NUCLEOTIDE SEQUENCE [LARGE SCALE GENOMIC DNA]</scope>
    <source>
        <strain evidence="11 12">UCBPP-PA14</strain>
    </source>
</reference>
<feature type="region of interest" description="Disordered" evidence="9">
    <location>
        <begin position="1"/>
        <end position="52"/>
    </location>
</feature>
<feature type="compositionally biased region" description="Low complexity" evidence="9">
    <location>
        <begin position="10"/>
        <end position="28"/>
    </location>
</feature>
<dbReference type="SUPFAM" id="SSF101498">
    <property type="entry name" value="Anti-sigma factor FlgM"/>
    <property type="match status" value="1"/>
</dbReference>
<name>A0A0H2ZE25_PSEAB</name>
<evidence type="ECO:0000256" key="7">
    <source>
        <dbReference type="ARBA" id="ARBA00024739"/>
    </source>
</evidence>
<feature type="domain" description="Anti-sigma-28 factor FlgM C-terminal" evidence="10">
    <location>
        <begin position="49"/>
        <end position="102"/>
    </location>
</feature>
<dbReference type="Proteomes" id="UP000000653">
    <property type="component" value="Chromosome"/>
</dbReference>
<accession>A0A0H2ZE25</accession>
<sequence length="107" mass="11219">MVIDFNRLNPGSTPATTGRTGSTAAGRPDATGADKAGPAATSAPKSGESVQISETAQNMQKVTDQLQTLPVVDNDKVARIKQAIADGTYQVDSERVASKLLDFESQR</sequence>
<proteinExistence type="inferred from homology"/>
<dbReference type="GO" id="GO:0045892">
    <property type="term" value="P:negative regulation of DNA-templated transcription"/>
    <property type="evidence" value="ECO:0007669"/>
    <property type="project" value="InterPro"/>
</dbReference>
<keyword evidence="5" id="KW-0805">Transcription regulation</keyword>
<keyword evidence="11" id="KW-0282">Flagellum</keyword>
<keyword evidence="11" id="KW-0966">Cell projection</keyword>
<dbReference type="GO" id="GO:0044781">
    <property type="term" value="P:bacterial-type flagellum organization"/>
    <property type="evidence" value="ECO:0007669"/>
    <property type="project" value="UniProtKB-KW"/>
</dbReference>
<dbReference type="NCBIfam" id="TIGR03824">
    <property type="entry name" value="FlgM_jcvi"/>
    <property type="match status" value="1"/>
</dbReference>
<comment type="function">
    <text evidence="7">Responsible for the coupling of flagellin expression to flagellar assembly by preventing expression of the flagellin genes when a component of the middle class of proteins is defective. It negatively regulates flagellar genes by inhibiting the activity of FliA by directly binding to FliA.</text>
</comment>
<evidence type="ECO:0000256" key="9">
    <source>
        <dbReference type="SAM" id="MobiDB-lite"/>
    </source>
</evidence>
<evidence type="ECO:0000256" key="6">
    <source>
        <dbReference type="ARBA" id="ARBA00023163"/>
    </source>
</evidence>
<evidence type="ECO:0000256" key="1">
    <source>
        <dbReference type="ARBA" id="ARBA00005322"/>
    </source>
</evidence>